<sequence length="127" mass="14606">MIFLDRIKKIRKPTAFFELKPLSAQNNHNARLAYYRLRQVTGDKCSDTTNMSHTVIPQTVKPALQHENLPSQCCDHYHLLGVSQNASPMQIREAAQQQLNKIRAAYQVLSNGRTRQSYDARLNRKPT</sequence>
<dbReference type="InterPro" id="IPR001623">
    <property type="entry name" value="DnaJ_domain"/>
</dbReference>
<proteinExistence type="predicted"/>
<dbReference type="InterPro" id="IPR036869">
    <property type="entry name" value="J_dom_sf"/>
</dbReference>
<dbReference type="EMBL" id="FMSV02000123">
    <property type="protein sequence ID" value="SEH04833.1"/>
    <property type="molecule type" value="Genomic_DNA"/>
</dbReference>
<dbReference type="Proteomes" id="UP000236724">
    <property type="component" value="Unassembled WGS sequence"/>
</dbReference>
<dbReference type="AlphaFoldDB" id="A0A1H6F5J6"/>
<accession>A0A1H6F5J6</accession>
<dbReference type="Gene3D" id="1.10.287.110">
    <property type="entry name" value="DnaJ domain"/>
    <property type="match status" value="1"/>
</dbReference>
<dbReference type="CDD" id="cd06257">
    <property type="entry name" value="DnaJ"/>
    <property type="match status" value="1"/>
</dbReference>
<dbReference type="SUPFAM" id="SSF46565">
    <property type="entry name" value="Chaperone J-domain"/>
    <property type="match status" value="1"/>
</dbReference>
<evidence type="ECO:0000313" key="2">
    <source>
        <dbReference type="EMBL" id="SEH04833.1"/>
    </source>
</evidence>
<reference evidence="2 3" key="1">
    <citation type="submission" date="2016-10" db="EMBL/GenBank/DDBJ databases">
        <authorList>
            <person name="de Groot N.N."/>
        </authorList>
    </citation>
    <scope>NUCLEOTIDE SEQUENCE [LARGE SCALE GENOMIC DNA]</scope>
    <source>
        <strain evidence="2">MBHS1</strain>
    </source>
</reference>
<evidence type="ECO:0000313" key="3">
    <source>
        <dbReference type="Proteomes" id="UP000236724"/>
    </source>
</evidence>
<organism evidence="2 3">
    <name type="scientific">Candidatus Venteria ishoeyi</name>
    <dbReference type="NCBI Taxonomy" id="1899563"/>
    <lineage>
        <taxon>Bacteria</taxon>
        <taxon>Pseudomonadati</taxon>
        <taxon>Pseudomonadota</taxon>
        <taxon>Gammaproteobacteria</taxon>
        <taxon>Thiotrichales</taxon>
        <taxon>Thiotrichaceae</taxon>
        <taxon>Venteria</taxon>
    </lineage>
</organism>
<gene>
    <name evidence="2" type="ORF">MBHS_00685</name>
</gene>
<keyword evidence="1" id="KW-0143">Chaperone</keyword>
<dbReference type="RefSeq" id="WP_103918854.1">
    <property type="nucleotide sequence ID" value="NZ_FMSV02000123.1"/>
</dbReference>
<name>A0A1H6F5J6_9GAMM</name>
<protein>
    <submittedName>
        <fullName evidence="2">DnaJ domain protein</fullName>
    </submittedName>
</protein>
<evidence type="ECO:0000256" key="1">
    <source>
        <dbReference type="ARBA" id="ARBA00023186"/>
    </source>
</evidence>
<keyword evidence="3" id="KW-1185">Reference proteome</keyword>